<dbReference type="PROSITE" id="PS51257">
    <property type="entry name" value="PROKAR_LIPOPROTEIN"/>
    <property type="match status" value="1"/>
</dbReference>
<feature type="compositionally biased region" description="Pro residues" evidence="1">
    <location>
        <begin position="35"/>
        <end position="49"/>
    </location>
</feature>
<evidence type="ECO:0000313" key="5">
    <source>
        <dbReference type="Proteomes" id="UP000273158"/>
    </source>
</evidence>
<reference evidence="4 5" key="1">
    <citation type="journal article" date="2015" name="Stand. Genomic Sci.">
        <title>Genomic Encyclopedia of Bacterial and Archaeal Type Strains, Phase III: the genomes of soil and plant-associated and newly described type strains.</title>
        <authorList>
            <person name="Whitman W.B."/>
            <person name="Woyke T."/>
            <person name="Klenk H.P."/>
            <person name="Zhou Y."/>
            <person name="Lilburn T.G."/>
            <person name="Beck B.J."/>
            <person name="De Vos P."/>
            <person name="Vandamme P."/>
            <person name="Eisen J.A."/>
            <person name="Garrity G."/>
            <person name="Hugenholtz P."/>
            <person name="Kyrpides N.C."/>
        </authorList>
    </citation>
    <scope>NUCLEOTIDE SEQUENCE [LARGE SCALE GENOMIC DNA]</scope>
    <source>
        <strain evidence="4 5">S2T63</strain>
    </source>
</reference>
<keyword evidence="2" id="KW-0732">Signal</keyword>
<dbReference type="Pfam" id="PF22504">
    <property type="entry name" value="DUF6993"/>
    <property type="match status" value="1"/>
</dbReference>
<proteinExistence type="predicted"/>
<evidence type="ECO:0000313" key="4">
    <source>
        <dbReference type="EMBL" id="RLK49285.1"/>
    </source>
</evidence>
<name>A0A498C0X2_9MICO</name>
<organism evidence="4 5">
    <name type="scientific">Microbacterium telephonicum</name>
    <dbReference type="NCBI Taxonomy" id="1714841"/>
    <lineage>
        <taxon>Bacteria</taxon>
        <taxon>Bacillati</taxon>
        <taxon>Actinomycetota</taxon>
        <taxon>Actinomycetes</taxon>
        <taxon>Micrococcales</taxon>
        <taxon>Microbacteriaceae</taxon>
        <taxon>Microbacterium</taxon>
    </lineage>
</organism>
<gene>
    <name evidence="4" type="ORF">C7474_1424</name>
</gene>
<dbReference type="RefSeq" id="WP_338418400.1">
    <property type="nucleotide sequence ID" value="NZ_RCDB01000002.1"/>
</dbReference>
<feature type="domain" description="DUF6993" evidence="3">
    <location>
        <begin position="71"/>
        <end position="153"/>
    </location>
</feature>
<keyword evidence="5" id="KW-1185">Reference proteome</keyword>
<dbReference type="Proteomes" id="UP000273158">
    <property type="component" value="Unassembled WGS sequence"/>
</dbReference>
<comment type="caution">
    <text evidence="4">The sequence shown here is derived from an EMBL/GenBank/DDBJ whole genome shotgun (WGS) entry which is preliminary data.</text>
</comment>
<feature type="region of interest" description="Disordered" evidence="1">
    <location>
        <begin position="29"/>
        <end position="57"/>
    </location>
</feature>
<evidence type="ECO:0000256" key="1">
    <source>
        <dbReference type="SAM" id="MobiDB-lite"/>
    </source>
</evidence>
<protein>
    <recommendedName>
        <fullName evidence="3">DUF6993 domain-containing protein</fullName>
    </recommendedName>
</protein>
<dbReference type="InterPro" id="IPR054262">
    <property type="entry name" value="DUF6993"/>
</dbReference>
<accession>A0A498C0X2</accession>
<feature type="signal peptide" evidence="2">
    <location>
        <begin position="1"/>
        <end position="23"/>
    </location>
</feature>
<evidence type="ECO:0000259" key="3">
    <source>
        <dbReference type="Pfam" id="PF22504"/>
    </source>
</evidence>
<dbReference type="AlphaFoldDB" id="A0A498C0X2"/>
<dbReference type="EMBL" id="RCDB01000002">
    <property type="protein sequence ID" value="RLK49285.1"/>
    <property type="molecule type" value="Genomic_DNA"/>
</dbReference>
<sequence>MRLTRPRSLFALGVVLAATAALAGCTGAAPVEPSTAPPIPTASPSPTPTGPVLLPDGSAEDNLPLFTEIMNQVWATDARVQGRAYVDALVAAGFPKADMEVTNDQTSVGNPADAVQFSVAWAGECLVGQVGPSTPAPTAVVMPALPEGDCLIGVTRTIDW</sequence>
<evidence type="ECO:0000256" key="2">
    <source>
        <dbReference type="SAM" id="SignalP"/>
    </source>
</evidence>
<feature type="chain" id="PRO_5039122823" description="DUF6993 domain-containing protein" evidence="2">
    <location>
        <begin position="24"/>
        <end position="160"/>
    </location>
</feature>